<dbReference type="OrthoDB" id="5427526at2759"/>
<dbReference type="AlphaFoldDB" id="A0A4U0V3N2"/>
<gene>
    <name evidence="2" type="ORF">B0A54_05759</name>
</gene>
<reference evidence="2 3" key="1">
    <citation type="submission" date="2017-03" db="EMBL/GenBank/DDBJ databases">
        <title>Genomes of endolithic fungi from Antarctica.</title>
        <authorList>
            <person name="Coleine C."/>
            <person name="Masonjones S."/>
            <person name="Stajich J.E."/>
        </authorList>
    </citation>
    <scope>NUCLEOTIDE SEQUENCE [LARGE SCALE GENOMIC DNA]</scope>
    <source>
        <strain evidence="2 3">CCFEE 5311</strain>
    </source>
</reference>
<organism evidence="2 3">
    <name type="scientific">Friedmanniomyces endolithicus</name>
    <dbReference type="NCBI Taxonomy" id="329885"/>
    <lineage>
        <taxon>Eukaryota</taxon>
        <taxon>Fungi</taxon>
        <taxon>Dikarya</taxon>
        <taxon>Ascomycota</taxon>
        <taxon>Pezizomycotina</taxon>
        <taxon>Dothideomycetes</taxon>
        <taxon>Dothideomycetidae</taxon>
        <taxon>Mycosphaerellales</taxon>
        <taxon>Teratosphaeriaceae</taxon>
        <taxon>Friedmanniomyces</taxon>
    </lineage>
</organism>
<name>A0A4U0V3N2_9PEZI</name>
<comment type="caution">
    <text evidence="2">The sequence shown here is derived from an EMBL/GenBank/DDBJ whole genome shotgun (WGS) entry which is preliminary data.</text>
</comment>
<protein>
    <submittedName>
        <fullName evidence="2">Uncharacterized protein</fullName>
    </submittedName>
</protein>
<sequence length="367" mass="40270">METSSPPLTPIRNYVPPFETSPASSYQEQLRRRTSSFSSSHDLSPVTPRRNRFSNASQLSHDLPTPGEEGAGGLGNLADELDQLDDEEEYDGDTTEASLDRQIESDKEPRDSGIDVTYSSRKGSPLVRNFSRPLGGGGKPPEEEEEEQEEKLSPDLEDAMHSIARMVSYTSNSEDPLIPRTVALLQDLGKQAGLEAGAQRLTTSTNSMAAYLTAQGKSLQTLSTSLYSPFAAYASTLDPEAVDEVLPLIDALLQDLPHPDPAPLQGMQKLDRETTNVIQTLSQLADTLQMGKQITNSAARHLRTTQNMVVELRRERERADLARHELAKGNVHERLRERRSAAQCGEVLAGFEDVCEALRASLEQDAG</sequence>
<feature type="compositionally biased region" description="Basic and acidic residues" evidence="1">
    <location>
        <begin position="98"/>
        <end position="113"/>
    </location>
</feature>
<evidence type="ECO:0000256" key="1">
    <source>
        <dbReference type="SAM" id="MobiDB-lite"/>
    </source>
</evidence>
<evidence type="ECO:0000313" key="2">
    <source>
        <dbReference type="EMBL" id="TKA43278.1"/>
    </source>
</evidence>
<feature type="compositionally biased region" description="Acidic residues" evidence="1">
    <location>
        <begin position="79"/>
        <end position="94"/>
    </location>
</feature>
<evidence type="ECO:0000313" key="3">
    <source>
        <dbReference type="Proteomes" id="UP000310066"/>
    </source>
</evidence>
<accession>A0A4U0V3N2</accession>
<dbReference type="EMBL" id="NAJP01000019">
    <property type="protein sequence ID" value="TKA43278.1"/>
    <property type="molecule type" value="Genomic_DNA"/>
</dbReference>
<feature type="region of interest" description="Disordered" evidence="1">
    <location>
        <begin position="1"/>
        <end position="152"/>
    </location>
</feature>
<proteinExistence type="predicted"/>
<dbReference type="Proteomes" id="UP000310066">
    <property type="component" value="Unassembled WGS sequence"/>
</dbReference>